<dbReference type="InterPro" id="IPR001611">
    <property type="entry name" value="Leu-rich_rpt"/>
</dbReference>
<dbReference type="EMBL" id="KE125016">
    <property type="protein sequence ID" value="EPB72918.1"/>
    <property type="molecule type" value="Genomic_DNA"/>
</dbReference>
<keyword evidence="3" id="KW-0677">Repeat</keyword>
<dbReference type="Gene3D" id="3.80.10.10">
    <property type="entry name" value="Ribonuclease Inhibitor"/>
    <property type="match status" value="4"/>
</dbReference>
<evidence type="ECO:0000256" key="1">
    <source>
        <dbReference type="ARBA" id="ARBA00022614"/>
    </source>
</evidence>
<dbReference type="Proteomes" id="UP000054495">
    <property type="component" value="Unassembled WGS sequence"/>
</dbReference>
<dbReference type="InterPro" id="IPR000483">
    <property type="entry name" value="Cys-rich_flank_reg_C"/>
</dbReference>
<keyword evidence="2" id="KW-0732">Signal</keyword>
<keyword evidence="4" id="KW-0472">Membrane</keyword>
<protein>
    <recommendedName>
        <fullName evidence="5">LRRCT domain-containing protein</fullName>
    </recommendedName>
</protein>
<keyword evidence="4" id="KW-0812">Transmembrane</keyword>
<dbReference type="GO" id="GO:0031012">
    <property type="term" value="C:extracellular matrix"/>
    <property type="evidence" value="ECO:0007669"/>
    <property type="project" value="TreeGrafter"/>
</dbReference>
<evidence type="ECO:0000313" key="7">
    <source>
        <dbReference type="Proteomes" id="UP000054495"/>
    </source>
</evidence>
<keyword evidence="7" id="KW-1185">Reference proteome</keyword>
<dbReference type="Pfam" id="PF00560">
    <property type="entry name" value="LRR_1"/>
    <property type="match status" value="1"/>
</dbReference>
<dbReference type="InterPro" id="IPR032675">
    <property type="entry name" value="LRR_dom_sf"/>
</dbReference>
<dbReference type="InterPro" id="IPR050328">
    <property type="entry name" value="Dev_Immune_Receptor"/>
</dbReference>
<evidence type="ECO:0000256" key="3">
    <source>
        <dbReference type="ARBA" id="ARBA00022737"/>
    </source>
</evidence>
<reference evidence="6 7" key="1">
    <citation type="submission" date="2013-05" db="EMBL/GenBank/DDBJ databases">
        <title>Draft genome of the parasitic nematode Anyclostoma ceylanicum.</title>
        <authorList>
            <person name="Mitreva M."/>
        </authorList>
    </citation>
    <scope>NUCLEOTIDE SEQUENCE [LARGE SCALE GENOMIC DNA]</scope>
</reference>
<evidence type="ECO:0000313" key="6">
    <source>
        <dbReference type="EMBL" id="EPB72918.1"/>
    </source>
</evidence>
<dbReference type="SMART" id="SM00364">
    <property type="entry name" value="LRR_BAC"/>
    <property type="match status" value="7"/>
</dbReference>
<feature type="transmembrane region" description="Helical" evidence="4">
    <location>
        <begin position="630"/>
        <end position="653"/>
    </location>
</feature>
<dbReference type="AlphaFoldDB" id="A0A0D6LNY4"/>
<dbReference type="GO" id="GO:0005615">
    <property type="term" value="C:extracellular space"/>
    <property type="evidence" value="ECO:0007669"/>
    <property type="project" value="TreeGrafter"/>
</dbReference>
<dbReference type="SMART" id="SM00082">
    <property type="entry name" value="LRRCT"/>
    <property type="match status" value="1"/>
</dbReference>
<name>A0A0D6LNY4_9BILA</name>
<sequence>MTLRIMTWRLFVEVAHRSYEFTQSSLVCATIRNSRHNNGAGPAGQLIILGPPPDAKSVTCSSPTLLIRTVSLLPWIEQVHLVGLNLPHPPHFLFHPALRVLRINRCGLQALSAHSLLPLPNLEVLNLADNHLDSVPATVLRSLKHLRVVNLARNRIADLSQFAPVLAEGLVLEQLDLSGNPLALSTRALSLPPAAQLFLSDANLALLNSSAFVFHPSTTCPLDLSCRTLHLSSSDFSRLTSLDVSDNHRLRVDVSALTALSNATHLDFSHAHLPPEFVYWLQDRSKVKTLNISHADLHLDEEMWSFCGKDLKSLDIGGLRIKRLRLGTNCVLTSVFARDNLLETSRLETRSLETLHMDRNLFTDWPVLPPGFALENLRSLTLSSNLLTFLPPLALSQFPNLQHLDVSRNQISEIDHLAFPSLGMQLVSIDLSFNQLSILPHPVLPSLIYLDVSSNNLVTLDPAFFAGLPMLQHLKLSNNPQIFARCEEKCWSDHLDELTSLVDLDLSNCALARALPLSHLFSLKTLLLRGNQIVEVNAADLPPNLRTLDLGENRLHFTSNFSRLRSLRDLRVDTNPLRCDCSLHDIVPHLLNQSQIADPQLYYCFSGSWQYPLLPYLTGITPCTDSTRQFAPLLISTFAFSAIVICSLLLLVIGYRRYAHRVNHVYKRLATEIPVRL</sequence>
<dbReference type="SMART" id="SM00369">
    <property type="entry name" value="LRR_TYP"/>
    <property type="match status" value="7"/>
</dbReference>
<organism evidence="6 7">
    <name type="scientific">Ancylostoma ceylanicum</name>
    <dbReference type="NCBI Taxonomy" id="53326"/>
    <lineage>
        <taxon>Eukaryota</taxon>
        <taxon>Metazoa</taxon>
        <taxon>Ecdysozoa</taxon>
        <taxon>Nematoda</taxon>
        <taxon>Chromadorea</taxon>
        <taxon>Rhabditida</taxon>
        <taxon>Rhabditina</taxon>
        <taxon>Rhabditomorpha</taxon>
        <taxon>Strongyloidea</taxon>
        <taxon>Ancylostomatidae</taxon>
        <taxon>Ancylostomatinae</taxon>
        <taxon>Ancylostoma</taxon>
    </lineage>
</organism>
<feature type="domain" description="LRRCT" evidence="5">
    <location>
        <begin position="575"/>
        <end position="624"/>
    </location>
</feature>
<dbReference type="PROSITE" id="PS51450">
    <property type="entry name" value="LRR"/>
    <property type="match status" value="4"/>
</dbReference>
<dbReference type="PANTHER" id="PTHR24373:SF275">
    <property type="entry name" value="TIR DOMAIN-CONTAINING PROTEIN"/>
    <property type="match status" value="1"/>
</dbReference>
<evidence type="ECO:0000256" key="4">
    <source>
        <dbReference type="SAM" id="Phobius"/>
    </source>
</evidence>
<proteinExistence type="predicted"/>
<keyword evidence="1" id="KW-0433">Leucine-rich repeat</keyword>
<gene>
    <name evidence="6" type="ORF">ANCCEY_07989</name>
</gene>
<dbReference type="PANTHER" id="PTHR24373">
    <property type="entry name" value="SLIT RELATED LEUCINE-RICH REPEAT NEURONAL PROTEIN"/>
    <property type="match status" value="1"/>
</dbReference>
<keyword evidence="4" id="KW-1133">Transmembrane helix</keyword>
<evidence type="ECO:0000256" key="2">
    <source>
        <dbReference type="ARBA" id="ARBA00022729"/>
    </source>
</evidence>
<dbReference type="SUPFAM" id="SSF52058">
    <property type="entry name" value="L domain-like"/>
    <property type="match status" value="2"/>
</dbReference>
<dbReference type="Pfam" id="PF13855">
    <property type="entry name" value="LRR_8"/>
    <property type="match status" value="2"/>
</dbReference>
<evidence type="ECO:0000259" key="5">
    <source>
        <dbReference type="SMART" id="SM00082"/>
    </source>
</evidence>
<dbReference type="InterPro" id="IPR003591">
    <property type="entry name" value="Leu-rich_rpt_typical-subtyp"/>
</dbReference>
<accession>A0A0D6LNY4</accession>